<organism evidence="1">
    <name type="scientific">marine metagenome</name>
    <dbReference type="NCBI Taxonomy" id="408172"/>
    <lineage>
        <taxon>unclassified sequences</taxon>
        <taxon>metagenomes</taxon>
        <taxon>ecological metagenomes</taxon>
    </lineage>
</organism>
<sequence>MKIEKLEDITQECVHSWPKNELYSEFSKMTDILHWIEKNEKISPDGKKFMGDLEHSLVKLFATKYNADISI</sequence>
<name>A0A382CTH1_9ZZZZ</name>
<gene>
    <name evidence="1" type="ORF">METZ01_LOCUS181431</name>
</gene>
<accession>A0A382CTH1</accession>
<evidence type="ECO:0000313" key="1">
    <source>
        <dbReference type="EMBL" id="SVB28577.1"/>
    </source>
</evidence>
<reference evidence="1" key="1">
    <citation type="submission" date="2018-05" db="EMBL/GenBank/DDBJ databases">
        <authorList>
            <person name="Lanie J.A."/>
            <person name="Ng W.-L."/>
            <person name="Kazmierczak K.M."/>
            <person name="Andrzejewski T.M."/>
            <person name="Davidsen T.M."/>
            <person name="Wayne K.J."/>
            <person name="Tettelin H."/>
            <person name="Glass J.I."/>
            <person name="Rusch D."/>
            <person name="Podicherti R."/>
            <person name="Tsui H.-C.T."/>
            <person name="Winkler M.E."/>
        </authorList>
    </citation>
    <scope>NUCLEOTIDE SEQUENCE</scope>
</reference>
<proteinExistence type="predicted"/>
<protein>
    <submittedName>
        <fullName evidence="1">Uncharacterized protein</fullName>
    </submittedName>
</protein>
<dbReference type="EMBL" id="UINC01035720">
    <property type="protein sequence ID" value="SVB28577.1"/>
    <property type="molecule type" value="Genomic_DNA"/>
</dbReference>
<dbReference type="AlphaFoldDB" id="A0A382CTH1"/>